<sequence>MLIYTSPKGLSPIFEAEGIGVGGSESGLVKANQGWWKRIKVPRAESR</sequence>
<gene>
    <name evidence="1" type="ORF">METZ01_LOCUS479454</name>
</gene>
<reference evidence="1" key="1">
    <citation type="submission" date="2018-05" db="EMBL/GenBank/DDBJ databases">
        <authorList>
            <person name="Lanie J.A."/>
            <person name="Ng W.-L."/>
            <person name="Kazmierczak K.M."/>
            <person name="Andrzejewski T.M."/>
            <person name="Davidsen T.M."/>
            <person name="Wayne K.J."/>
            <person name="Tettelin H."/>
            <person name="Glass J.I."/>
            <person name="Rusch D."/>
            <person name="Podicherti R."/>
            <person name="Tsui H.-C.T."/>
            <person name="Winkler M.E."/>
        </authorList>
    </citation>
    <scope>NUCLEOTIDE SEQUENCE</scope>
</reference>
<name>A0A383C3K9_9ZZZZ</name>
<dbReference type="AlphaFoldDB" id="A0A383C3K9"/>
<proteinExistence type="predicted"/>
<accession>A0A383C3K9</accession>
<evidence type="ECO:0000313" key="1">
    <source>
        <dbReference type="EMBL" id="SVE26600.1"/>
    </source>
</evidence>
<protein>
    <submittedName>
        <fullName evidence="1">Uncharacterized protein</fullName>
    </submittedName>
</protein>
<dbReference type="EMBL" id="UINC01205427">
    <property type="protein sequence ID" value="SVE26600.1"/>
    <property type="molecule type" value="Genomic_DNA"/>
</dbReference>
<organism evidence="1">
    <name type="scientific">marine metagenome</name>
    <dbReference type="NCBI Taxonomy" id="408172"/>
    <lineage>
        <taxon>unclassified sequences</taxon>
        <taxon>metagenomes</taxon>
        <taxon>ecological metagenomes</taxon>
    </lineage>
</organism>